<protein>
    <submittedName>
        <fullName evidence="1">Uncharacterized protein</fullName>
    </submittedName>
</protein>
<gene>
    <name evidence="1" type="ORF">ACFFN7_21380</name>
</gene>
<reference evidence="1" key="1">
    <citation type="submission" date="2024-09" db="EMBL/GenBank/DDBJ databases">
        <authorList>
            <person name="Sun Q."/>
            <person name="Mori K."/>
        </authorList>
    </citation>
    <scope>NUCLEOTIDE SEQUENCE</scope>
    <source>
        <strain evidence="1">JCM 19018</strain>
    </source>
</reference>
<keyword evidence="2" id="KW-1185">Reference proteome</keyword>
<accession>A0ACC6VRU2</accession>
<sequence length="52" mass="5742">MNLIGELLKSDRTGGISGATSATYESLAFFSESANDDEQRQQREHQHCEVAL</sequence>
<organism evidence="1 2">
    <name type="scientific">Haloarcula sebkhae</name>
    <dbReference type="NCBI Taxonomy" id="932660"/>
    <lineage>
        <taxon>Archaea</taxon>
        <taxon>Methanobacteriati</taxon>
        <taxon>Methanobacteriota</taxon>
        <taxon>Stenosarchaea group</taxon>
        <taxon>Halobacteria</taxon>
        <taxon>Halobacteriales</taxon>
        <taxon>Haloarculaceae</taxon>
        <taxon>Haloarcula</taxon>
    </lineage>
</organism>
<evidence type="ECO:0000313" key="1">
    <source>
        <dbReference type="EMBL" id="MFB9813873.1"/>
    </source>
</evidence>
<evidence type="ECO:0000313" key="2">
    <source>
        <dbReference type="Proteomes" id="UP001589559"/>
    </source>
</evidence>
<dbReference type="Proteomes" id="UP001589559">
    <property type="component" value="Unassembled WGS sequence"/>
</dbReference>
<dbReference type="EMBL" id="JBHMAK010000020">
    <property type="protein sequence ID" value="MFB9813873.1"/>
    <property type="molecule type" value="Genomic_DNA"/>
</dbReference>
<comment type="caution">
    <text evidence="1">The sequence shown here is derived from an EMBL/GenBank/DDBJ whole genome shotgun (WGS) entry which is preliminary data.</text>
</comment>
<name>A0ACC6VRU2_9EURY</name>
<proteinExistence type="predicted"/>